<dbReference type="Proteomes" id="UP000030949">
    <property type="component" value="Unassembled WGS sequence"/>
</dbReference>
<dbReference type="EMBL" id="JQGJ01000017">
    <property type="protein sequence ID" value="KHK62553.1"/>
    <property type="molecule type" value="Genomic_DNA"/>
</dbReference>
<name>A0A0B1YZX1_9PSED</name>
<evidence type="ECO:0000313" key="1">
    <source>
        <dbReference type="EMBL" id="KHK62553.1"/>
    </source>
</evidence>
<sequence>MEFDKYQFTTHHGITFCVSRFTVMPADRGGLRTLYFREAKAANFEVTRLLVELYDKMLARDLPCVMSVGISNPLTRSQGDLLNEQRMDLLTTTTGIFTGVAGQVPGIGKVVAPAAGYLGRRWAKDLLPTYHTGDVIVSLGAQVSGGIGPQRSTSSIIIQSRGNISYESQ</sequence>
<dbReference type="OrthoDB" id="7031990at2"/>
<proteinExistence type="predicted"/>
<protein>
    <submittedName>
        <fullName evidence="1">Uncharacterized protein</fullName>
    </submittedName>
</protein>
<dbReference type="AlphaFoldDB" id="A0A0B1YZX1"/>
<reference evidence="2" key="1">
    <citation type="submission" date="2015-03" db="EMBL/GenBank/DDBJ databases">
        <title>Pseudomonas frederiksbergensis hydrocarbon degrader.</title>
        <authorList>
            <person name="Brown L.M."/>
            <person name="Ruiz O.N."/>
            <person name="Mueller S."/>
            <person name="Gunasekera T.S."/>
        </authorList>
    </citation>
    <scope>NUCLEOTIDE SEQUENCE [LARGE SCALE GENOMIC DNA]</scope>
    <source>
        <strain evidence="2">SI8</strain>
    </source>
</reference>
<accession>A0A0B1YZX1</accession>
<evidence type="ECO:0000313" key="2">
    <source>
        <dbReference type="Proteomes" id="UP000030949"/>
    </source>
</evidence>
<organism evidence="1 2">
    <name type="scientific">Pseudomonas frederiksbergensis</name>
    <dbReference type="NCBI Taxonomy" id="104087"/>
    <lineage>
        <taxon>Bacteria</taxon>
        <taxon>Pseudomonadati</taxon>
        <taxon>Pseudomonadota</taxon>
        <taxon>Gammaproteobacteria</taxon>
        <taxon>Pseudomonadales</taxon>
        <taxon>Pseudomonadaceae</taxon>
        <taxon>Pseudomonas</taxon>
    </lineage>
</organism>
<dbReference type="RefSeq" id="WP_039593424.1">
    <property type="nucleotide sequence ID" value="NZ_JQGJ02000015.1"/>
</dbReference>
<gene>
    <name evidence="1" type="ORF">JZ00_22560</name>
</gene>
<comment type="caution">
    <text evidence="1">The sequence shown here is derived from an EMBL/GenBank/DDBJ whole genome shotgun (WGS) entry which is preliminary data.</text>
</comment>